<dbReference type="InterPro" id="IPR050313">
    <property type="entry name" value="Carb_Metab_HTH_regulators"/>
</dbReference>
<evidence type="ECO:0000313" key="1">
    <source>
        <dbReference type="EMBL" id="KFZ39110.1"/>
    </source>
</evidence>
<proteinExistence type="predicted"/>
<comment type="caution">
    <text evidence="1">The sequence shown here is derived from an EMBL/GenBank/DDBJ whole genome shotgun (WGS) entry which is preliminary data.</text>
</comment>
<name>A0A094JGM3_9GAMM</name>
<sequence length="212" mass="24007">MKTADKIVNILKVNGPQTAKMLADMLQLTSMGVRQHLQALEQQQLVTVEDRIEGRGRPTRYWLLAEASQSLFADRHDELSVQLIESVKTVFGDSGMEQLIQHREQRQQQLYANAIAPHQGLAAQLDALAQQRTAEGYMATISQEDGVYFLLENHCPICSAASHCLNFCRSELQLFQTLLKPLARVEREEHILDGSRRCAYRITPHTATTHEQ</sequence>
<gene>
    <name evidence="1" type="ORF">HR45_01545</name>
</gene>
<evidence type="ECO:0000313" key="2">
    <source>
        <dbReference type="Proteomes" id="UP000029264"/>
    </source>
</evidence>
<dbReference type="eggNOG" id="COG2345">
    <property type="taxonomic scope" value="Bacteria"/>
</dbReference>
<dbReference type="RefSeq" id="WP_037438990.1">
    <property type="nucleotide sequence ID" value="NZ_JPEO01000001.1"/>
</dbReference>
<reference evidence="1 2" key="1">
    <citation type="submission" date="2014-06" db="EMBL/GenBank/DDBJ databases">
        <title>Shewanella sp. YQH10.</title>
        <authorList>
            <person name="Liu Y."/>
            <person name="Zeng R."/>
        </authorList>
    </citation>
    <scope>NUCLEOTIDE SEQUENCE [LARGE SCALE GENOMIC DNA]</scope>
    <source>
        <strain evidence="1 2">YQH10</strain>
    </source>
</reference>
<dbReference type="OrthoDB" id="155998at2"/>
<dbReference type="EMBL" id="JPEO01000001">
    <property type="protein sequence ID" value="KFZ39110.1"/>
    <property type="molecule type" value="Genomic_DNA"/>
</dbReference>
<dbReference type="Proteomes" id="UP000029264">
    <property type="component" value="Unassembled WGS sequence"/>
</dbReference>
<dbReference type="STRING" id="1515746.HR45_01545"/>
<dbReference type="InterPro" id="IPR036390">
    <property type="entry name" value="WH_DNA-bd_sf"/>
</dbReference>
<dbReference type="Gene3D" id="1.10.10.10">
    <property type="entry name" value="Winged helix-like DNA-binding domain superfamily/Winged helix DNA-binding domain"/>
    <property type="match status" value="1"/>
</dbReference>
<dbReference type="PANTHER" id="PTHR30363:SF28">
    <property type="entry name" value="TRANSCRIPTIONAL REGULATORY PROTEIN-RELATED"/>
    <property type="match status" value="1"/>
</dbReference>
<protein>
    <submittedName>
        <fullName evidence="1">Transcriptional regulator</fullName>
    </submittedName>
</protein>
<dbReference type="SUPFAM" id="SSF46785">
    <property type="entry name" value="Winged helix' DNA-binding domain"/>
    <property type="match status" value="1"/>
</dbReference>
<organism evidence="1 2">
    <name type="scientific">Shewanella mangrovi</name>
    <dbReference type="NCBI Taxonomy" id="1515746"/>
    <lineage>
        <taxon>Bacteria</taxon>
        <taxon>Pseudomonadati</taxon>
        <taxon>Pseudomonadota</taxon>
        <taxon>Gammaproteobacteria</taxon>
        <taxon>Alteromonadales</taxon>
        <taxon>Shewanellaceae</taxon>
        <taxon>Shewanella</taxon>
    </lineage>
</organism>
<dbReference type="AlphaFoldDB" id="A0A094JGM3"/>
<dbReference type="PANTHER" id="PTHR30363">
    <property type="entry name" value="HTH-TYPE TRANSCRIPTIONAL REGULATOR SRLR-RELATED"/>
    <property type="match status" value="1"/>
</dbReference>
<accession>A0A094JGM3</accession>
<keyword evidence="2" id="KW-1185">Reference proteome</keyword>
<dbReference type="InterPro" id="IPR036388">
    <property type="entry name" value="WH-like_DNA-bd_sf"/>
</dbReference>